<evidence type="ECO:0000313" key="7">
    <source>
        <dbReference type="EMBL" id="PDZ93913.1"/>
    </source>
</evidence>
<dbReference type="AlphaFoldDB" id="A0A9X6SRL4"/>
<feature type="domain" description="DUF1232" evidence="6">
    <location>
        <begin position="41"/>
        <end position="75"/>
    </location>
</feature>
<sequence length="95" mass="10902">MEVLGMNRFKALFMLLNVRKSIPFVMEFMACKEVKKSKKMLIVGFTILYCISPIDIIPDFILGLGILDDVAVVSWALKWMINSSPKSLKDKYQLQ</sequence>
<evidence type="ECO:0000256" key="5">
    <source>
        <dbReference type="SAM" id="Phobius"/>
    </source>
</evidence>
<dbReference type="InterPro" id="IPR010652">
    <property type="entry name" value="DUF1232"/>
</dbReference>
<dbReference type="Proteomes" id="UP000219922">
    <property type="component" value="Unassembled WGS sequence"/>
</dbReference>
<evidence type="ECO:0000313" key="8">
    <source>
        <dbReference type="Proteomes" id="UP000219922"/>
    </source>
</evidence>
<keyword evidence="3 5" id="KW-1133">Transmembrane helix</keyword>
<keyword evidence="2 5" id="KW-0812">Transmembrane</keyword>
<protein>
    <recommendedName>
        <fullName evidence="6">DUF1232 domain-containing protein</fullName>
    </recommendedName>
</protein>
<comment type="caution">
    <text evidence="7">The sequence shown here is derived from an EMBL/GenBank/DDBJ whole genome shotgun (WGS) entry which is preliminary data.</text>
</comment>
<dbReference type="Pfam" id="PF06803">
    <property type="entry name" value="DUF1232"/>
    <property type="match status" value="1"/>
</dbReference>
<comment type="subcellular location">
    <subcellularLocation>
        <location evidence="1">Endomembrane system</location>
        <topology evidence="1">Multi-pass membrane protein</topology>
    </subcellularLocation>
</comment>
<proteinExistence type="predicted"/>
<reference evidence="7 8" key="1">
    <citation type="submission" date="2017-09" db="EMBL/GenBank/DDBJ databases">
        <title>Large-scale bioinformatics analysis of Bacillus genomes uncovers conserved roles of natural products in bacterial physiology.</title>
        <authorList>
            <consortium name="Agbiome Team Llc"/>
            <person name="Bleich R.M."/>
            <person name="Grubbs K.J."/>
            <person name="Santa Maria K.C."/>
            <person name="Allen S.E."/>
            <person name="Farag S."/>
            <person name="Shank E.A."/>
            <person name="Bowers A."/>
        </authorList>
    </citation>
    <scope>NUCLEOTIDE SEQUENCE [LARGE SCALE GENOMIC DNA]</scope>
    <source>
        <strain evidence="7 8">AFS092789</strain>
    </source>
</reference>
<organism evidence="7 8">
    <name type="scientific">Bacillus cereus</name>
    <dbReference type="NCBI Taxonomy" id="1396"/>
    <lineage>
        <taxon>Bacteria</taxon>
        <taxon>Bacillati</taxon>
        <taxon>Bacillota</taxon>
        <taxon>Bacilli</taxon>
        <taxon>Bacillales</taxon>
        <taxon>Bacillaceae</taxon>
        <taxon>Bacillus</taxon>
        <taxon>Bacillus cereus group</taxon>
    </lineage>
</organism>
<evidence type="ECO:0000256" key="2">
    <source>
        <dbReference type="ARBA" id="ARBA00022692"/>
    </source>
</evidence>
<name>A0A9X6SRL4_BACCE</name>
<gene>
    <name evidence="7" type="ORF">CON36_36665</name>
</gene>
<keyword evidence="4 5" id="KW-0472">Membrane</keyword>
<dbReference type="EMBL" id="NVMX01000324">
    <property type="protein sequence ID" value="PDZ93913.1"/>
    <property type="molecule type" value="Genomic_DNA"/>
</dbReference>
<feature type="transmembrane region" description="Helical" evidence="5">
    <location>
        <begin position="39"/>
        <end position="54"/>
    </location>
</feature>
<evidence type="ECO:0000256" key="1">
    <source>
        <dbReference type="ARBA" id="ARBA00004127"/>
    </source>
</evidence>
<accession>A0A9X6SRL4</accession>
<evidence type="ECO:0000256" key="4">
    <source>
        <dbReference type="ARBA" id="ARBA00023136"/>
    </source>
</evidence>
<dbReference type="GO" id="GO:0012505">
    <property type="term" value="C:endomembrane system"/>
    <property type="evidence" value="ECO:0007669"/>
    <property type="project" value="UniProtKB-SubCell"/>
</dbReference>
<evidence type="ECO:0000256" key="3">
    <source>
        <dbReference type="ARBA" id="ARBA00022989"/>
    </source>
</evidence>
<evidence type="ECO:0000259" key="6">
    <source>
        <dbReference type="Pfam" id="PF06803"/>
    </source>
</evidence>